<dbReference type="Proteomes" id="UP000186922">
    <property type="component" value="Unassembled WGS sequence"/>
</dbReference>
<evidence type="ECO:0000313" key="1">
    <source>
        <dbReference type="EMBL" id="GAV00705.1"/>
    </source>
</evidence>
<reference evidence="1 2" key="1">
    <citation type="journal article" date="2016" name="Nat. Commun.">
        <title>Extremotolerant tardigrade genome and improved radiotolerance of human cultured cells by tardigrade-unique protein.</title>
        <authorList>
            <person name="Hashimoto T."/>
            <person name="Horikawa D.D."/>
            <person name="Saito Y."/>
            <person name="Kuwahara H."/>
            <person name="Kozuka-Hata H."/>
            <person name="Shin-I T."/>
            <person name="Minakuchi Y."/>
            <person name="Ohishi K."/>
            <person name="Motoyama A."/>
            <person name="Aizu T."/>
            <person name="Enomoto A."/>
            <person name="Kondo K."/>
            <person name="Tanaka S."/>
            <person name="Hara Y."/>
            <person name="Koshikawa S."/>
            <person name="Sagara H."/>
            <person name="Miura T."/>
            <person name="Yokobori S."/>
            <person name="Miyagawa K."/>
            <person name="Suzuki Y."/>
            <person name="Kubo T."/>
            <person name="Oyama M."/>
            <person name="Kohara Y."/>
            <person name="Fujiyama A."/>
            <person name="Arakawa K."/>
            <person name="Katayama T."/>
            <person name="Toyoda A."/>
            <person name="Kunieda T."/>
        </authorList>
    </citation>
    <scope>NUCLEOTIDE SEQUENCE [LARGE SCALE GENOMIC DNA]</scope>
    <source>
        <strain evidence="1 2">YOKOZUNA-1</strain>
    </source>
</reference>
<keyword evidence="2" id="KW-1185">Reference proteome</keyword>
<dbReference type="GO" id="GO:0005506">
    <property type="term" value="F:iron ion binding"/>
    <property type="evidence" value="ECO:0007669"/>
    <property type="project" value="InterPro"/>
</dbReference>
<dbReference type="EMBL" id="BDGG01000006">
    <property type="protein sequence ID" value="GAV00705.1"/>
    <property type="molecule type" value="Genomic_DNA"/>
</dbReference>
<organism evidence="1 2">
    <name type="scientific">Ramazzottius varieornatus</name>
    <name type="common">Water bear</name>
    <name type="synonym">Tardigrade</name>
    <dbReference type="NCBI Taxonomy" id="947166"/>
    <lineage>
        <taxon>Eukaryota</taxon>
        <taxon>Metazoa</taxon>
        <taxon>Ecdysozoa</taxon>
        <taxon>Tardigrada</taxon>
        <taxon>Eutardigrada</taxon>
        <taxon>Parachela</taxon>
        <taxon>Hypsibioidea</taxon>
        <taxon>Ramazzottiidae</taxon>
        <taxon>Ramazzottius</taxon>
    </lineage>
</organism>
<dbReference type="PANTHER" id="PTHR34315">
    <property type="match status" value="1"/>
</dbReference>
<protein>
    <submittedName>
        <fullName evidence="1">Uncharacterized protein</fullName>
    </submittedName>
</protein>
<dbReference type="PANTHER" id="PTHR34315:SF1">
    <property type="entry name" value="INTRADIOL RING-CLEAVAGE DIOXYGENASES DOMAIN-CONTAINING PROTEIN-RELATED"/>
    <property type="match status" value="1"/>
</dbReference>
<dbReference type="STRING" id="947166.A0A1D1VGD5"/>
<dbReference type="Gene3D" id="2.60.130.10">
    <property type="entry name" value="Aromatic compound dioxygenase"/>
    <property type="match status" value="1"/>
</dbReference>
<evidence type="ECO:0000313" key="2">
    <source>
        <dbReference type="Proteomes" id="UP000186922"/>
    </source>
</evidence>
<dbReference type="InterPro" id="IPR015889">
    <property type="entry name" value="Intradiol_dOase_core"/>
</dbReference>
<dbReference type="SUPFAM" id="SSF49482">
    <property type="entry name" value="Aromatic compound dioxygenase"/>
    <property type="match status" value="1"/>
</dbReference>
<comment type="caution">
    <text evidence="1">The sequence shown here is derived from an EMBL/GenBank/DDBJ whole genome shotgun (WGS) entry which is preliminary data.</text>
</comment>
<dbReference type="GO" id="GO:0016702">
    <property type="term" value="F:oxidoreductase activity, acting on single donors with incorporation of molecular oxygen, incorporation of two atoms of oxygen"/>
    <property type="evidence" value="ECO:0007669"/>
    <property type="project" value="InterPro"/>
</dbReference>
<proteinExistence type="predicted"/>
<dbReference type="AlphaFoldDB" id="A0A1D1VGD5"/>
<sequence length="177" mass="19648">MRTLTFAEKRDAATVLAASHHSKATILSIDSNPFSTTTACVLSPEISMGPYWVQGELIRNDLRQTQPGIYLHLDIQLIDGNTCQPVSHAHLEYLGMQRYRNLFRCHRRNTGNNRQTSARAADADPVMNYVLLGNSLTDGILGWITMGVDRSADHSDMVYAASKWTKDGGLDLQLGDK</sequence>
<gene>
    <name evidence="1" type="primary">RvY_11515-1</name>
    <name evidence="1" type="synonym">RvY_11515.1</name>
    <name evidence="1" type="ORF">RvY_11515</name>
</gene>
<accession>A0A1D1VGD5</accession>
<name>A0A1D1VGD5_RAMVA</name>
<dbReference type="OrthoDB" id="121380at2759"/>